<reference evidence="2" key="1">
    <citation type="journal article" date="2020" name="Fungal Divers.">
        <title>Resolving the Mortierellaceae phylogeny through synthesis of multi-gene phylogenetics and phylogenomics.</title>
        <authorList>
            <person name="Vandepol N."/>
            <person name="Liber J."/>
            <person name="Desiro A."/>
            <person name="Na H."/>
            <person name="Kennedy M."/>
            <person name="Barry K."/>
            <person name="Grigoriev I.V."/>
            <person name="Miller A.N."/>
            <person name="O'Donnell K."/>
            <person name="Stajich J.E."/>
            <person name="Bonito G."/>
        </authorList>
    </citation>
    <scope>NUCLEOTIDE SEQUENCE</scope>
    <source>
        <strain evidence="2">REB-010B</strain>
    </source>
</reference>
<comment type="caution">
    <text evidence="2">The sequence shown here is derived from an EMBL/GenBank/DDBJ whole genome shotgun (WGS) entry which is preliminary data.</text>
</comment>
<accession>A0A9P6RDY9</accession>
<feature type="compositionally biased region" description="Basic and acidic residues" evidence="1">
    <location>
        <begin position="1"/>
        <end position="19"/>
    </location>
</feature>
<proteinExistence type="predicted"/>
<evidence type="ECO:0000313" key="3">
    <source>
        <dbReference type="Proteomes" id="UP000738325"/>
    </source>
</evidence>
<organism evidence="2 3">
    <name type="scientific">Dissophora globulifera</name>
    <dbReference type="NCBI Taxonomy" id="979702"/>
    <lineage>
        <taxon>Eukaryota</taxon>
        <taxon>Fungi</taxon>
        <taxon>Fungi incertae sedis</taxon>
        <taxon>Mucoromycota</taxon>
        <taxon>Mortierellomycotina</taxon>
        <taxon>Mortierellomycetes</taxon>
        <taxon>Mortierellales</taxon>
        <taxon>Mortierellaceae</taxon>
        <taxon>Dissophora</taxon>
    </lineage>
</organism>
<dbReference type="EMBL" id="JAAAIP010000391">
    <property type="protein sequence ID" value="KAG0318068.1"/>
    <property type="molecule type" value="Genomic_DNA"/>
</dbReference>
<dbReference type="Proteomes" id="UP000738325">
    <property type="component" value="Unassembled WGS sequence"/>
</dbReference>
<keyword evidence="3" id="KW-1185">Reference proteome</keyword>
<feature type="region of interest" description="Disordered" evidence="1">
    <location>
        <begin position="1"/>
        <end position="27"/>
    </location>
</feature>
<name>A0A9P6RDY9_9FUNG</name>
<evidence type="ECO:0000256" key="1">
    <source>
        <dbReference type="SAM" id="MobiDB-lite"/>
    </source>
</evidence>
<dbReference type="AlphaFoldDB" id="A0A9P6RDY9"/>
<sequence length="160" mass="18185">MFTMEDMREWRSQRGKEPPLRGTLQAGGMWTTAPPTFPAQLDDKVDIQLMVSTASNCNVFSWEHFKSCKLHNEYPYMLNFQAYRPNVDTVTIKNMAGNPMTIHGYGQIPITINDEGYHVDAYLVDMSPQVQGILSANFLIENDLQLGFEGNNQKIIPNPK</sequence>
<dbReference type="OrthoDB" id="2406906at2759"/>
<gene>
    <name evidence="2" type="ORF">BGZ99_005895</name>
</gene>
<evidence type="ECO:0000313" key="2">
    <source>
        <dbReference type="EMBL" id="KAG0318068.1"/>
    </source>
</evidence>
<protein>
    <submittedName>
        <fullName evidence="2">Uncharacterized protein</fullName>
    </submittedName>
</protein>